<accession>Q950T1</accession>
<proteinExistence type="predicted"/>
<evidence type="ECO:0000313" key="1">
    <source>
        <dbReference type="EMBL" id="AAK84227.1"/>
    </source>
</evidence>
<sequence length="152" mass="17862">MKEYMDDMWTDTTPIMVTDTEDEIIDLLRIKTQSTLPRLSYSKVPRKNVAHKIYSDVNINIDEDTIVKDNMMIVVQGLHHILEKLYLRMPATIQWLAEGEFGLGRPYMSLTRYTSVDNLETAVKLLVNRLNEHFTKYKELNARRVVFRILTL</sequence>
<reference evidence="1" key="2">
    <citation type="journal article" date="2002" name="Mol. Biol. Evol.">
        <title>Hyaloraphidium curvatum: a linear mitochondrial genome, tRNA editing, and an evolutionary link to lower fungi.</title>
        <authorList>
            <person name="Forget L."/>
            <person name="Ustinova J."/>
            <person name="Wang Z."/>
            <person name="Huss V.A."/>
            <person name="Franz Lang B."/>
        </authorList>
    </citation>
    <scope>NUCLEOTIDE SEQUENCE</scope>
</reference>
<dbReference type="GeneID" id="809612"/>
<dbReference type="AlphaFoldDB" id="Q950T1"/>
<protein>
    <submittedName>
        <fullName evidence="1">Orf152</fullName>
    </submittedName>
</protein>
<keyword evidence="1" id="KW-0496">Mitochondrion</keyword>
<dbReference type="EMBL" id="AF404303">
    <property type="protein sequence ID" value="AAK84227.1"/>
    <property type="molecule type" value="Genomic_DNA"/>
</dbReference>
<name>Q950T1_SPIPN</name>
<reference evidence="1" key="1">
    <citation type="submission" date="2001-07" db="EMBL/GenBank/DDBJ databases">
        <authorList>
            <person name="Lang F.B.F."/>
        </authorList>
    </citation>
    <scope>NUCLEOTIDE SEQUENCE</scope>
</reference>
<geneLocation type="mitochondrion" evidence="1"/>
<organism evidence="1">
    <name type="scientific">Spizellomyces punctatus</name>
    <dbReference type="NCBI Taxonomy" id="109760"/>
    <lineage>
        <taxon>Eukaryota</taxon>
        <taxon>Fungi</taxon>
        <taxon>Fungi incertae sedis</taxon>
        <taxon>Chytridiomycota</taxon>
        <taxon>Chytridiomycota incertae sedis</taxon>
        <taxon>Chytridiomycetes</taxon>
        <taxon>Spizellomycetales</taxon>
        <taxon>Spizellomycetaceae</taxon>
        <taxon>Spizellomyces</taxon>
    </lineage>
</organism>
<gene>
    <name evidence="1" type="primary">orf152</name>
</gene>
<dbReference type="RefSeq" id="NP_150298.1">
    <property type="nucleotide sequence ID" value="NC_003052.1"/>
</dbReference>